<dbReference type="InterPro" id="IPR001173">
    <property type="entry name" value="Glyco_trans_2-like"/>
</dbReference>
<dbReference type="Proteomes" id="UP000321154">
    <property type="component" value="Unassembled WGS sequence"/>
</dbReference>
<dbReference type="InterPro" id="IPR029044">
    <property type="entry name" value="Nucleotide-diphossugar_trans"/>
</dbReference>
<feature type="domain" description="Glycosyltransferase 2-like" evidence="1">
    <location>
        <begin position="15"/>
        <end position="138"/>
    </location>
</feature>
<dbReference type="EMBL" id="BJUV01000012">
    <property type="protein sequence ID" value="GEK83139.1"/>
    <property type="molecule type" value="Genomic_DNA"/>
</dbReference>
<reference evidence="3 5" key="2">
    <citation type="submission" date="2020-07" db="EMBL/GenBank/DDBJ databases">
        <title>Sequencing the genomes of 1000 actinobacteria strains.</title>
        <authorList>
            <person name="Klenk H.-P."/>
        </authorList>
    </citation>
    <scope>NUCLEOTIDE SEQUENCE [LARGE SCALE GENOMIC DNA]</scope>
    <source>
        <strain evidence="3 5">DSM 10309</strain>
    </source>
</reference>
<comment type="caution">
    <text evidence="3">The sequence shown here is derived from an EMBL/GenBank/DDBJ whole genome shotgun (WGS) entry which is preliminary data.</text>
</comment>
<dbReference type="Proteomes" id="UP000522688">
    <property type="component" value="Unassembled WGS sequence"/>
</dbReference>
<dbReference type="SUPFAM" id="SSF53448">
    <property type="entry name" value="Nucleotide-diphospho-sugar transferases"/>
    <property type="match status" value="1"/>
</dbReference>
<dbReference type="EMBL" id="JACGWW010000001">
    <property type="protein sequence ID" value="MBA8812289.1"/>
    <property type="molecule type" value="Genomic_DNA"/>
</dbReference>
<proteinExistence type="predicted"/>
<dbReference type="GO" id="GO:0016758">
    <property type="term" value="F:hexosyltransferase activity"/>
    <property type="evidence" value="ECO:0007669"/>
    <property type="project" value="UniProtKB-ARBA"/>
</dbReference>
<dbReference type="Gene3D" id="3.90.550.10">
    <property type="entry name" value="Spore Coat Polysaccharide Biosynthesis Protein SpsA, Chain A"/>
    <property type="match status" value="1"/>
</dbReference>
<protein>
    <recommendedName>
        <fullName evidence="1">Glycosyltransferase 2-like domain-containing protein</fullName>
    </recommendedName>
</protein>
<reference evidence="2 4" key="1">
    <citation type="submission" date="2019-07" db="EMBL/GenBank/DDBJ databases">
        <title>Whole genome shotgun sequence of Frigoribacterium faeni NBRC 103066.</title>
        <authorList>
            <person name="Hosoyama A."/>
            <person name="Uohara A."/>
            <person name="Ohji S."/>
            <person name="Ichikawa N."/>
        </authorList>
    </citation>
    <scope>NUCLEOTIDE SEQUENCE [LARGE SCALE GENOMIC DNA]</scope>
    <source>
        <strain evidence="2 4">NBRC 103066</strain>
    </source>
</reference>
<organism evidence="3 5">
    <name type="scientific">Frigoribacterium faeni</name>
    <dbReference type="NCBI Taxonomy" id="145483"/>
    <lineage>
        <taxon>Bacteria</taxon>
        <taxon>Bacillati</taxon>
        <taxon>Actinomycetota</taxon>
        <taxon>Actinomycetes</taxon>
        <taxon>Micrococcales</taxon>
        <taxon>Microbacteriaceae</taxon>
        <taxon>Frigoribacterium</taxon>
    </lineage>
</organism>
<evidence type="ECO:0000313" key="4">
    <source>
        <dbReference type="Proteomes" id="UP000321154"/>
    </source>
</evidence>
<sequence>MSTETLTPTPVPLLSVVVPVHDVATWLTECLDTIAAQQVDLEVLVIDDHSTDGSLAVARRHAAADPRFRVVEAVERGGAAARDLGVSLARGRYLVFADGDDLVPRGAYRALVEALESSGDDVAVGDFLKFDARSTWRPSDGFDAFATERRGASLADVPSLLRFRACWHKLFRLDRWRELGVTFPSVPRSNDIVPMTTVLTRASSISVVTDVVYAYRDRPGHGSMTRRAGQLVGTLSYFDQEARCAELVVADGREAVASEYFSMVLVNDGWVHLRKLMAGGPVEIDDDRRRALGASVSALLEQAPPELVGRLGATQRRLYRLVATGRADLLWSMPDVPGSTDDVPVDGAEATTSLSRAVDLVDVLRGLGEHGTATTVVERRVVPHLIAIAGLGSSEAHDTAASLASRIPADAIPASSSAVVRLAREGSWPALARLADVVRDVRVDVTGFERSAPVVVSTGAPDAGTITLTLRHETGTTATWTTLTPGATSRAALPRLVRTTPGRWTAQVRVDLRGSTAEVPARASRPALQRPDGALAPVVVAQVDAAGDDLVFVTRSRLMRRLAGAVLRRARSVARRVRR</sequence>
<name>A0A7W3JG94_9MICO</name>
<dbReference type="PANTHER" id="PTHR22916:SF3">
    <property type="entry name" value="UDP-GLCNAC:BETAGAL BETA-1,3-N-ACETYLGLUCOSAMINYLTRANSFERASE-LIKE PROTEIN 1"/>
    <property type="match status" value="1"/>
</dbReference>
<dbReference type="AlphaFoldDB" id="A0A7W3JG94"/>
<keyword evidence="4" id="KW-1185">Reference proteome</keyword>
<evidence type="ECO:0000313" key="3">
    <source>
        <dbReference type="EMBL" id="MBA8812289.1"/>
    </source>
</evidence>
<dbReference type="PANTHER" id="PTHR22916">
    <property type="entry name" value="GLYCOSYLTRANSFERASE"/>
    <property type="match status" value="1"/>
</dbReference>
<accession>A0A7W3JG94</accession>
<dbReference type="OrthoDB" id="2676521at2"/>
<evidence type="ECO:0000313" key="5">
    <source>
        <dbReference type="Proteomes" id="UP000522688"/>
    </source>
</evidence>
<evidence type="ECO:0000313" key="2">
    <source>
        <dbReference type="EMBL" id="GEK83139.1"/>
    </source>
</evidence>
<dbReference type="CDD" id="cd00761">
    <property type="entry name" value="Glyco_tranf_GTA_type"/>
    <property type="match status" value="1"/>
</dbReference>
<evidence type="ECO:0000259" key="1">
    <source>
        <dbReference type="Pfam" id="PF00535"/>
    </source>
</evidence>
<gene>
    <name evidence="3" type="ORF">FB463_000513</name>
    <name evidence="2" type="ORF">FFA01_14480</name>
</gene>
<dbReference type="RefSeq" id="WP_146854495.1">
    <property type="nucleotide sequence ID" value="NZ_BAAAHR010000002.1"/>
</dbReference>
<dbReference type="Pfam" id="PF00535">
    <property type="entry name" value="Glycos_transf_2"/>
    <property type="match status" value="1"/>
</dbReference>